<feature type="transmembrane region" description="Helical" evidence="24">
    <location>
        <begin position="43"/>
        <end position="61"/>
    </location>
</feature>
<feature type="binding site" evidence="22">
    <location>
        <position position="28"/>
    </location>
    <ligand>
        <name>ATP</name>
        <dbReference type="ChEBI" id="CHEBI:30616"/>
    </ligand>
</feature>
<feature type="transmembrane region" description="Helical" evidence="24">
    <location>
        <begin position="108"/>
        <end position="129"/>
    </location>
</feature>
<evidence type="ECO:0000256" key="8">
    <source>
        <dbReference type="ARBA" id="ARBA00022679"/>
    </source>
</evidence>
<dbReference type="InterPro" id="IPR000829">
    <property type="entry name" value="DAGK"/>
</dbReference>
<feature type="binding site" evidence="23">
    <location>
        <position position="40"/>
    </location>
    <ligand>
        <name>a divalent metal cation</name>
        <dbReference type="ChEBI" id="CHEBI:60240"/>
    </ligand>
</feature>
<dbReference type="AlphaFoldDB" id="A0AAV3U2N4"/>
<evidence type="ECO:0000256" key="20">
    <source>
        <dbReference type="PIRSR" id="PIRSR600829-1"/>
    </source>
</evidence>
<dbReference type="PANTHER" id="PTHR34299:SF1">
    <property type="entry name" value="DIACYLGLYCEROL KINASE"/>
    <property type="match status" value="1"/>
</dbReference>
<accession>A0AAV3U2N4</accession>
<evidence type="ECO:0000256" key="9">
    <source>
        <dbReference type="ARBA" id="ARBA00022692"/>
    </source>
</evidence>
<evidence type="ECO:0000256" key="23">
    <source>
        <dbReference type="PIRSR" id="PIRSR600829-4"/>
    </source>
</evidence>
<proteinExistence type="inferred from homology"/>
<evidence type="ECO:0000256" key="17">
    <source>
        <dbReference type="ARBA" id="ARBA00023136"/>
    </source>
</evidence>
<dbReference type="Proteomes" id="UP001409585">
    <property type="component" value="Unassembled WGS sequence"/>
</dbReference>
<comment type="catalytic activity">
    <reaction evidence="24">
        <text>a 1,2-diacyl-sn-glycerol + ATP = a 1,2-diacyl-sn-glycero-3-phosphate + ADP + H(+)</text>
        <dbReference type="Rhea" id="RHEA:10272"/>
        <dbReference type="ChEBI" id="CHEBI:15378"/>
        <dbReference type="ChEBI" id="CHEBI:17815"/>
        <dbReference type="ChEBI" id="CHEBI:30616"/>
        <dbReference type="ChEBI" id="CHEBI:58608"/>
        <dbReference type="ChEBI" id="CHEBI:456216"/>
        <dbReference type="EC" id="2.7.1.107"/>
    </reaction>
</comment>
<dbReference type="PANTHER" id="PTHR34299">
    <property type="entry name" value="DIACYLGLYCEROL KINASE"/>
    <property type="match status" value="1"/>
</dbReference>
<evidence type="ECO:0000256" key="4">
    <source>
        <dbReference type="ARBA" id="ARBA00017575"/>
    </source>
</evidence>
<feature type="binding site" evidence="22">
    <location>
        <position position="88"/>
    </location>
    <ligand>
        <name>ATP</name>
        <dbReference type="ChEBI" id="CHEBI:30616"/>
    </ligand>
</feature>
<dbReference type="GO" id="GO:0005886">
    <property type="term" value="C:plasma membrane"/>
    <property type="evidence" value="ECO:0007669"/>
    <property type="project" value="UniProtKB-SubCell"/>
</dbReference>
<feature type="binding site" evidence="21">
    <location>
        <position position="110"/>
    </location>
    <ligand>
        <name>substrate</name>
    </ligand>
</feature>
<feature type="binding site" evidence="21">
    <location>
        <position position="21"/>
    </location>
    <ligand>
        <name>substrate</name>
    </ligand>
</feature>
<dbReference type="GO" id="GO:0006654">
    <property type="term" value="P:phosphatidic acid biosynthetic process"/>
    <property type="evidence" value="ECO:0007669"/>
    <property type="project" value="InterPro"/>
</dbReference>
<comment type="caution">
    <text evidence="25">The sequence shown here is derived from an EMBL/GenBank/DDBJ whole genome shotgun (WGS) entry which is preliminary data.</text>
</comment>
<keyword evidence="18" id="KW-0594">Phospholipid biosynthesis</keyword>
<name>A0AAV3U2N4_9ALTE</name>
<dbReference type="InterPro" id="IPR033718">
    <property type="entry name" value="DAGK_prok"/>
</dbReference>
<evidence type="ECO:0000256" key="6">
    <source>
        <dbReference type="ARBA" id="ARBA00022516"/>
    </source>
</evidence>
<feature type="binding site" evidence="21">
    <location>
        <position position="81"/>
    </location>
    <ligand>
        <name>substrate</name>
    </ligand>
</feature>
<keyword evidence="16 24" id="KW-0443">Lipid metabolism</keyword>
<keyword evidence="12 24" id="KW-0418">Kinase</keyword>
<evidence type="ECO:0000313" key="25">
    <source>
        <dbReference type="EMBL" id="GAA4944059.1"/>
    </source>
</evidence>
<comment type="similarity">
    <text evidence="2 24">Belongs to the bacterial diacylglycerol kinase family.</text>
</comment>
<dbReference type="EC" id="2.7.1.107" evidence="3 24"/>
<evidence type="ECO:0000256" key="13">
    <source>
        <dbReference type="ARBA" id="ARBA00022840"/>
    </source>
</evidence>
<keyword evidence="26" id="KW-1185">Reference proteome</keyword>
<dbReference type="RefSeq" id="WP_345422100.1">
    <property type="nucleotide sequence ID" value="NZ_AP031496.1"/>
</dbReference>
<dbReference type="GO" id="GO:0046872">
    <property type="term" value="F:metal ion binding"/>
    <property type="evidence" value="ECO:0007669"/>
    <property type="project" value="UniProtKB-KW"/>
</dbReference>
<evidence type="ECO:0000256" key="18">
    <source>
        <dbReference type="ARBA" id="ARBA00023209"/>
    </source>
</evidence>
<evidence type="ECO:0000256" key="7">
    <source>
        <dbReference type="ARBA" id="ARBA00022519"/>
    </source>
</evidence>
<evidence type="ECO:0000256" key="12">
    <source>
        <dbReference type="ARBA" id="ARBA00022777"/>
    </source>
</evidence>
<evidence type="ECO:0000256" key="1">
    <source>
        <dbReference type="ARBA" id="ARBA00004429"/>
    </source>
</evidence>
<evidence type="ECO:0000256" key="15">
    <source>
        <dbReference type="ARBA" id="ARBA00022989"/>
    </source>
</evidence>
<keyword evidence="17 24" id="KW-0472">Membrane</keyword>
<feature type="active site" description="Proton acceptor" evidence="20">
    <location>
        <position position="81"/>
    </location>
</feature>
<evidence type="ECO:0000256" key="2">
    <source>
        <dbReference type="ARBA" id="ARBA00005967"/>
    </source>
</evidence>
<dbReference type="Gene3D" id="1.10.287.3610">
    <property type="match status" value="1"/>
</dbReference>
<evidence type="ECO:0000256" key="19">
    <source>
        <dbReference type="ARBA" id="ARBA00023264"/>
    </source>
</evidence>
<feature type="binding site" evidence="22">
    <location>
        <position position="40"/>
    </location>
    <ligand>
        <name>ATP</name>
        <dbReference type="ChEBI" id="CHEBI:30616"/>
    </ligand>
</feature>
<dbReference type="GO" id="GO:0005524">
    <property type="term" value="F:ATP binding"/>
    <property type="evidence" value="ECO:0007669"/>
    <property type="project" value="UniProtKB-KW"/>
</dbReference>
<dbReference type="Pfam" id="PF01219">
    <property type="entry name" value="DAGK_prokar"/>
    <property type="match status" value="1"/>
</dbReference>
<evidence type="ECO:0000313" key="26">
    <source>
        <dbReference type="Proteomes" id="UP001409585"/>
    </source>
</evidence>
<keyword evidence="8 24" id="KW-0808">Transferase</keyword>
<keyword evidence="19 24" id="KW-1208">Phospholipid metabolism</keyword>
<protein>
    <recommendedName>
        <fullName evidence="4 24">Diacylglycerol kinase</fullName>
        <ecNumber evidence="3 24">2.7.1.107</ecNumber>
    </recommendedName>
</protein>
<keyword evidence="14 23" id="KW-0460">Magnesium</keyword>
<dbReference type="GO" id="GO:0004143">
    <property type="term" value="F:ATP-dependent diacylglycerol kinase activity"/>
    <property type="evidence" value="ECO:0007669"/>
    <property type="project" value="UniProtKB-EC"/>
</dbReference>
<feature type="transmembrane region" description="Helical" evidence="24">
    <location>
        <begin position="67"/>
        <end position="87"/>
    </location>
</feature>
<feature type="binding site" evidence="22">
    <location>
        <begin position="106"/>
        <end position="107"/>
    </location>
    <ligand>
        <name>ATP</name>
        <dbReference type="ChEBI" id="CHEBI:30616"/>
    </ligand>
</feature>
<keyword evidence="10 23" id="KW-0479">Metal-binding</keyword>
<reference evidence="26" key="1">
    <citation type="journal article" date="2019" name="Int. J. Syst. Evol. Microbiol.">
        <title>The Global Catalogue of Microorganisms (GCM) 10K type strain sequencing project: providing services to taxonomists for standard genome sequencing and annotation.</title>
        <authorList>
            <consortium name="The Broad Institute Genomics Platform"/>
            <consortium name="The Broad Institute Genome Sequencing Center for Infectious Disease"/>
            <person name="Wu L."/>
            <person name="Ma J."/>
        </authorList>
    </citation>
    <scope>NUCLEOTIDE SEQUENCE [LARGE SCALE GENOMIC DNA]</scope>
    <source>
        <strain evidence="26">JCM 19134</strain>
    </source>
</reference>
<keyword evidence="6" id="KW-0444">Lipid biosynthesis</keyword>
<organism evidence="25 26">
    <name type="scientific">Halioxenophilus aromaticivorans</name>
    <dbReference type="NCBI Taxonomy" id="1306992"/>
    <lineage>
        <taxon>Bacteria</taxon>
        <taxon>Pseudomonadati</taxon>
        <taxon>Pseudomonadota</taxon>
        <taxon>Gammaproteobacteria</taxon>
        <taxon>Alteromonadales</taxon>
        <taxon>Alteromonadaceae</taxon>
        <taxon>Halioxenophilus</taxon>
    </lineage>
</organism>
<evidence type="ECO:0000256" key="16">
    <source>
        <dbReference type="ARBA" id="ARBA00023098"/>
    </source>
</evidence>
<keyword evidence="5" id="KW-1003">Cell membrane</keyword>
<feature type="binding site" evidence="23">
    <location>
        <position position="88"/>
    </location>
    <ligand>
        <name>a divalent metal cation</name>
        <dbReference type="ChEBI" id="CHEBI:60240"/>
    </ligand>
</feature>
<keyword evidence="13 22" id="KW-0067">ATP-binding</keyword>
<evidence type="ECO:0000256" key="3">
    <source>
        <dbReference type="ARBA" id="ARBA00012133"/>
    </source>
</evidence>
<keyword evidence="7 24" id="KW-0997">Cell inner membrane</keyword>
<comment type="function">
    <text evidence="24">Catalyzes the ATP-dependent phosphorylation of sn-l,2-diacylglycerol (DAG) to phosphatidic acid. Involved in the recycling of diacylglycerol produced as a by-product during membrane-derived oligosaccharide (MDO) biosynthesis.</text>
</comment>
<evidence type="ECO:0000256" key="14">
    <source>
        <dbReference type="ARBA" id="ARBA00022842"/>
    </source>
</evidence>
<dbReference type="InterPro" id="IPR036945">
    <property type="entry name" value="DAGK_sf"/>
</dbReference>
<evidence type="ECO:0000256" key="5">
    <source>
        <dbReference type="ARBA" id="ARBA00022475"/>
    </source>
</evidence>
<evidence type="ECO:0000256" key="24">
    <source>
        <dbReference type="RuleBase" id="RU363065"/>
    </source>
</evidence>
<feature type="binding site" evidence="22">
    <location>
        <position position="21"/>
    </location>
    <ligand>
        <name>ATP</name>
        <dbReference type="ChEBI" id="CHEBI:30616"/>
    </ligand>
</feature>
<sequence>MNSKSSEQIYGEKRPVSPLQRLSKSTYYSYKGLRAALLHEQAFRFEVYAFLLAIPLSTLVAKTAIEYLMLIGSVVFVMIVELLNTGIEAIVDRVGVEHNELSGRAKDAGSAAVFLSILLSASAWVLIAIY</sequence>
<evidence type="ECO:0000256" key="10">
    <source>
        <dbReference type="ARBA" id="ARBA00022723"/>
    </source>
</evidence>
<dbReference type="EMBL" id="BAABLX010000022">
    <property type="protein sequence ID" value="GAA4944059.1"/>
    <property type="molecule type" value="Genomic_DNA"/>
</dbReference>
<evidence type="ECO:0000256" key="22">
    <source>
        <dbReference type="PIRSR" id="PIRSR600829-3"/>
    </source>
</evidence>
<evidence type="ECO:0000256" key="21">
    <source>
        <dbReference type="PIRSR" id="PIRSR600829-2"/>
    </source>
</evidence>
<keyword evidence="9 24" id="KW-0812">Transmembrane</keyword>
<evidence type="ECO:0000256" key="11">
    <source>
        <dbReference type="ARBA" id="ARBA00022741"/>
    </source>
</evidence>
<keyword evidence="11 22" id="KW-0547">Nucleotide-binding</keyword>
<dbReference type="CDD" id="cd14264">
    <property type="entry name" value="DAGK_IM"/>
    <property type="match status" value="1"/>
</dbReference>
<gene>
    <name evidence="25" type="ORF">GCM10025791_23640</name>
</gene>
<keyword evidence="15 24" id="KW-1133">Transmembrane helix</keyword>
<comment type="cofactor">
    <cofactor evidence="23">
        <name>Mg(2+)</name>
        <dbReference type="ChEBI" id="CHEBI:18420"/>
    </cofactor>
    <text evidence="23">Mn(2+), Zn(2+), Cd(2+) and Co(2+) support activity to lesser extents.</text>
</comment>
<comment type="subcellular location">
    <subcellularLocation>
        <location evidence="1 24">Cell inner membrane</location>
        <topology evidence="1 24">Multi-pass membrane protein</topology>
    </subcellularLocation>
</comment>
<feature type="binding site" evidence="21">
    <location>
        <begin position="42"/>
        <end position="46"/>
    </location>
    <ligand>
        <name>substrate</name>
    </ligand>
</feature>